<keyword evidence="1" id="KW-0472">Membrane</keyword>
<keyword evidence="3" id="KW-1185">Reference proteome</keyword>
<evidence type="ECO:0000256" key="1">
    <source>
        <dbReference type="SAM" id="Phobius"/>
    </source>
</evidence>
<keyword evidence="1" id="KW-0812">Transmembrane</keyword>
<sequence length="145" mass="16394">MLVLRYRKAVVDKKAPTGTCSALPGTMTMLLIGTSLMIVGLLIVIVTFIGKEDGGWYWRTHFTYRDIDPVGYLLVTVGLLWCIGTFFRWIMLTPTSRGRRCRIICREPGEPPKPFPPPDKACLLRIHEDQRADVDTDDNDVLDAI</sequence>
<name>A0A1V9WZ42_9ACAR</name>
<dbReference type="InParanoid" id="A0A1V9WZ42"/>
<reference evidence="2 3" key="1">
    <citation type="journal article" date="2017" name="Gigascience">
        <title>Draft genome of the honey bee ectoparasitic mite, Tropilaelaps mercedesae, is shaped by the parasitic life history.</title>
        <authorList>
            <person name="Dong X."/>
            <person name="Armstrong S.D."/>
            <person name="Xia D."/>
            <person name="Makepeace B.L."/>
            <person name="Darby A.C."/>
            <person name="Kadowaki T."/>
        </authorList>
    </citation>
    <scope>NUCLEOTIDE SEQUENCE [LARGE SCALE GENOMIC DNA]</scope>
    <source>
        <strain evidence="2">Wuxi-XJTLU</strain>
    </source>
</reference>
<feature type="transmembrane region" description="Helical" evidence="1">
    <location>
        <begin position="70"/>
        <end position="90"/>
    </location>
</feature>
<organism evidence="2 3">
    <name type="scientific">Tropilaelaps mercedesae</name>
    <dbReference type="NCBI Taxonomy" id="418985"/>
    <lineage>
        <taxon>Eukaryota</taxon>
        <taxon>Metazoa</taxon>
        <taxon>Ecdysozoa</taxon>
        <taxon>Arthropoda</taxon>
        <taxon>Chelicerata</taxon>
        <taxon>Arachnida</taxon>
        <taxon>Acari</taxon>
        <taxon>Parasitiformes</taxon>
        <taxon>Mesostigmata</taxon>
        <taxon>Gamasina</taxon>
        <taxon>Dermanyssoidea</taxon>
        <taxon>Laelapidae</taxon>
        <taxon>Tropilaelaps</taxon>
    </lineage>
</organism>
<keyword evidence="1" id="KW-1133">Transmembrane helix</keyword>
<dbReference type="AlphaFoldDB" id="A0A1V9WZ42"/>
<evidence type="ECO:0000313" key="2">
    <source>
        <dbReference type="EMBL" id="OQR66519.1"/>
    </source>
</evidence>
<comment type="caution">
    <text evidence="2">The sequence shown here is derived from an EMBL/GenBank/DDBJ whole genome shotgun (WGS) entry which is preliminary data.</text>
</comment>
<dbReference type="Proteomes" id="UP000192247">
    <property type="component" value="Unassembled WGS sequence"/>
</dbReference>
<accession>A0A1V9WZ42</accession>
<proteinExistence type="predicted"/>
<evidence type="ECO:0000313" key="3">
    <source>
        <dbReference type="Proteomes" id="UP000192247"/>
    </source>
</evidence>
<dbReference type="EMBL" id="MNPL01032138">
    <property type="protein sequence ID" value="OQR66519.1"/>
    <property type="molecule type" value="Genomic_DNA"/>
</dbReference>
<feature type="transmembrane region" description="Helical" evidence="1">
    <location>
        <begin position="29"/>
        <end position="50"/>
    </location>
</feature>
<protein>
    <submittedName>
        <fullName evidence="2">Uncharacterized protein</fullName>
    </submittedName>
</protein>
<gene>
    <name evidence="2" type="ORF">BIW11_02330</name>
</gene>